<dbReference type="PANTHER" id="PTHR43861">
    <property type="entry name" value="TRANS-ACONITATE 2-METHYLTRANSFERASE-RELATED"/>
    <property type="match status" value="1"/>
</dbReference>
<dbReference type="InterPro" id="IPR029063">
    <property type="entry name" value="SAM-dependent_MTases_sf"/>
</dbReference>
<reference evidence="4" key="1">
    <citation type="submission" date="2020-05" db="UniProtKB">
        <authorList>
            <consortium name="EnsemblMetazoa"/>
        </authorList>
    </citation>
    <scope>IDENTIFICATION</scope>
    <source>
        <strain evidence="4">Jacobina</strain>
    </source>
</reference>
<dbReference type="PANTHER" id="PTHR43861:SF1">
    <property type="entry name" value="TRANS-ACONITATE 2-METHYLTRANSFERASE"/>
    <property type="match status" value="1"/>
</dbReference>
<keyword evidence="2" id="KW-0808">Transferase</keyword>
<dbReference type="Pfam" id="PF13649">
    <property type="entry name" value="Methyltransf_25"/>
    <property type="match status" value="1"/>
</dbReference>
<evidence type="ECO:0000313" key="5">
    <source>
        <dbReference type="Proteomes" id="UP000092461"/>
    </source>
</evidence>
<keyword evidence="1" id="KW-0489">Methyltransferase</keyword>
<dbReference type="EMBL" id="AJWK01019780">
    <property type="status" value="NOT_ANNOTATED_CDS"/>
    <property type="molecule type" value="Genomic_DNA"/>
</dbReference>
<dbReference type="Gene3D" id="3.40.50.150">
    <property type="entry name" value="Vaccinia Virus protein VP39"/>
    <property type="match status" value="1"/>
</dbReference>
<dbReference type="VEuPathDB" id="VectorBase:LLOJ006126"/>
<organism evidence="4 5">
    <name type="scientific">Lutzomyia longipalpis</name>
    <name type="common">Sand fly</name>
    <dbReference type="NCBI Taxonomy" id="7200"/>
    <lineage>
        <taxon>Eukaryota</taxon>
        <taxon>Metazoa</taxon>
        <taxon>Ecdysozoa</taxon>
        <taxon>Arthropoda</taxon>
        <taxon>Hexapoda</taxon>
        <taxon>Insecta</taxon>
        <taxon>Pterygota</taxon>
        <taxon>Neoptera</taxon>
        <taxon>Endopterygota</taxon>
        <taxon>Diptera</taxon>
        <taxon>Nematocera</taxon>
        <taxon>Psychodoidea</taxon>
        <taxon>Psychodidae</taxon>
        <taxon>Lutzomyia</taxon>
        <taxon>Lutzomyia</taxon>
    </lineage>
</organism>
<dbReference type="VEuPathDB" id="VectorBase:LLONM1_003178"/>
<dbReference type="GO" id="GO:0008168">
    <property type="term" value="F:methyltransferase activity"/>
    <property type="evidence" value="ECO:0007669"/>
    <property type="project" value="UniProtKB-KW"/>
</dbReference>
<dbReference type="SUPFAM" id="SSF53335">
    <property type="entry name" value="S-adenosyl-L-methionine-dependent methyltransferases"/>
    <property type="match status" value="1"/>
</dbReference>
<protein>
    <recommendedName>
        <fullName evidence="3">Methyltransferase domain-containing protein</fullName>
    </recommendedName>
</protein>
<dbReference type="CDD" id="cd02440">
    <property type="entry name" value="AdoMet_MTases"/>
    <property type="match status" value="1"/>
</dbReference>
<proteinExistence type="predicted"/>
<name>A0A1B0CN42_LUTLO</name>
<dbReference type="Proteomes" id="UP000092461">
    <property type="component" value="Unassembled WGS sequence"/>
</dbReference>
<sequence length="280" mass="32671">MKNFNLYTPKLYATSLELRCKSIQALLKQHADKLQWRGGERIMDIGCGLGDIVRRVILPMLPPDYTKLVCVDASTVMLNEAQNELKSFRNIEFLEMDFEADLDESLTGSFDRIFSTLCFMYLADQRKAFDNVFNLLAPGGDCFIMFLSTGIIFETYFQLAETPKWKEHLKHLREVYVFPYREDPDPERTLTDLLTSIGFKDVYVKKEDFFHLYPNVEKLTENIKTMLDFPNSMTNKEREELLEDQIKTAISFNVVEGCRDESKPLLRPRHETLTVYAKRP</sequence>
<evidence type="ECO:0000256" key="2">
    <source>
        <dbReference type="ARBA" id="ARBA00022679"/>
    </source>
</evidence>
<dbReference type="InterPro" id="IPR041698">
    <property type="entry name" value="Methyltransf_25"/>
</dbReference>
<keyword evidence="5" id="KW-1185">Reference proteome</keyword>
<evidence type="ECO:0000259" key="3">
    <source>
        <dbReference type="Pfam" id="PF13649"/>
    </source>
</evidence>
<evidence type="ECO:0000256" key="1">
    <source>
        <dbReference type="ARBA" id="ARBA00022603"/>
    </source>
</evidence>
<dbReference type="AlphaFoldDB" id="A0A1B0CN42"/>
<accession>A0A1B0CN42</accession>
<evidence type="ECO:0000313" key="4">
    <source>
        <dbReference type="EnsemblMetazoa" id="LLOJ006126-PA"/>
    </source>
</evidence>
<dbReference type="EnsemblMetazoa" id="LLOJ006126-RA">
    <property type="protein sequence ID" value="LLOJ006126-PA"/>
    <property type="gene ID" value="LLOJ006126"/>
</dbReference>
<feature type="domain" description="Methyltransferase" evidence="3">
    <location>
        <begin position="42"/>
        <end position="140"/>
    </location>
</feature>
<dbReference type="GO" id="GO:0032259">
    <property type="term" value="P:methylation"/>
    <property type="evidence" value="ECO:0007669"/>
    <property type="project" value="UniProtKB-KW"/>
</dbReference>